<protein>
    <submittedName>
        <fullName evidence="2">Uncharacterized protein</fullName>
    </submittedName>
</protein>
<proteinExistence type="predicted"/>
<evidence type="ECO:0000313" key="1">
    <source>
        <dbReference type="Proteomes" id="UP000887569"/>
    </source>
</evidence>
<reference evidence="2" key="1">
    <citation type="submission" date="2022-11" db="UniProtKB">
        <authorList>
            <consortium name="WormBaseParasite"/>
        </authorList>
    </citation>
    <scope>IDENTIFICATION</scope>
</reference>
<dbReference type="AlphaFoldDB" id="A0A915C6Q1"/>
<dbReference type="Proteomes" id="UP000887569">
    <property type="component" value="Unplaced"/>
</dbReference>
<dbReference type="WBParaSite" id="PgR097_g007_t02">
    <property type="protein sequence ID" value="PgR097_g007_t02"/>
    <property type="gene ID" value="PgR097_g007"/>
</dbReference>
<accession>A0A915C6Q1</accession>
<evidence type="ECO:0000313" key="2">
    <source>
        <dbReference type="WBParaSite" id="PgR097_g007_t02"/>
    </source>
</evidence>
<sequence>MTTYHLLMSQSRRNERMLSLAGCELSEIGTEVAERKLLSVEKEIRTRGTEWVLVWELLTRPVLTCNPSQHLADVRQMSSLRLGQVLNDVVTNHAQFGVFVDVDVGFNALTHRSSLPPIPPPVRTIPHLFMRFHFFT</sequence>
<name>A0A915C6Q1_PARUN</name>
<organism evidence="1 2">
    <name type="scientific">Parascaris univalens</name>
    <name type="common">Nematode worm</name>
    <dbReference type="NCBI Taxonomy" id="6257"/>
    <lineage>
        <taxon>Eukaryota</taxon>
        <taxon>Metazoa</taxon>
        <taxon>Ecdysozoa</taxon>
        <taxon>Nematoda</taxon>
        <taxon>Chromadorea</taxon>
        <taxon>Rhabditida</taxon>
        <taxon>Spirurina</taxon>
        <taxon>Ascaridomorpha</taxon>
        <taxon>Ascaridoidea</taxon>
        <taxon>Ascarididae</taxon>
        <taxon>Parascaris</taxon>
    </lineage>
</organism>
<keyword evidence="1" id="KW-1185">Reference proteome</keyword>